<keyword evidence="2" id="KW-0328">Glycosyltransferase</keyword>
<dbReference type="Proteomes" id="UP000598633">
    <property type="component" value="Unassembled WGS sequence"/>
</dbReference>
<evidence type="ECO:0000313" key="6">
    <source>
        <dbReference type="Proteomes" id="UP000598633"/>
    </source>
</evidence>
<protein>
    <submittedName>
        <fullName evidence="5">Glycosyltransferase family 2 protein</fullName>
    </submittedName>
</protein>
<evidence type="ECO:0000259" key="4">
    <source>
        <dbReference type="Pfam" id="PF00535"/>
    </source>
</evidence>
<dbReference type="InterPro" id="IPR029044">
    <property type="entry name" value="Nucleotide-diphossugar_trans"/>
</dbReference>
<dbReference type="SUPFAM" id="SSF53448">
    <property type="entry name" value="Nucleotide-diphospho-sugar transferases"/>
    <property type="match status" value="1"/>
</dbReference>
<evidence type="ECO:0000256" key="2">
    <source>
        <dbReference type="ARBA" id="ARBA00022676"/>
    </source>
</evidence>
<dbReference type="Pfam" id="PF00535">
    <property type="entry name" value="Glycos_transf_2"/>
    <property type="match status" value="1"/>
</dbReference>
<sequence length="334" mass="36859">MLPTCSETFRREAAAAGVEAEVVAVEHSEDAAELAKVEAIGVERLLVRPNRGYAAGLNSGASEAEGDVLILANPDIRFFPGSVGALLNGVERDFDVVGPQFVWDEDGQVLLPAAEDPAPHAEFGRAIRRRSPRVWSAGLGRSLDETWRLWTAEETLAVAGLRGALLTVTKETLGRFGPFDEGYFLYYEETEWLWRARRRGARLGLAAGARVQHRWGHATGQSEGATDREAMSRRRFVARNYGGLWQWMLRASGTSSREPMKVVRLDDEASVPEAVNDLWLASPFPHLMPALGAVRAGALSAPFLEFCRAWRWVVASASRSANDWRITGAWTWGR</sequence>
<dbReference type="GO" id="GO:0016757">
    <property type="term" value="F:glycosyltransferase activity"/>
    <property type="evidence" value="ECO:0007669"/>
    <property type="project" value="UniProtKB-KW"/>
</dbReference>
<dbReference type="InterPro" id="IPR001173">
    <property type="entry name" value="Glyco_trans_2-like"/>
</dbReference>
<dbReference type="PANTHER" id="PTHR43179:SF12">
    <property type="entry name" value="GALACTOFURANOSYLTRANSFERASE GLFT2"/>
    <property type="match status" value="1"/>
</dbReference>
<dbReference type="AlphaFoldDB" id="A0A8J6Y5J1"/>
<evidence type="ECO:0000256" key="1">
    <source>
        <dbReference type="ARBA" id="ARBA00006739"/>
    </source>
</evidence>
<dbReference type="Gene3D" id="3.90.550.10">
    <property type="entry name" value="Spore Coat Polysaccharide Biosynthesis Protein SpsA, Chain A"/>
    <property type="match status" value="1"/>
</dbReference>
<organism evidence="5 6">
    <name type="scientific">Candidatus Sulfomarinibacter kjeldsenii</name>
    <dbReference type="NCBI Taxonomy" id="2885994"/>
    <lineage>
        <taxon>Bacteria</taxon>
        <taxon>Pseudomonadati</taxon>
        <taxon>Acidobacteriota</taxon>
        <taxon>Thermoanaerobaculia</taxon>
        <taxon>Thermoanaerobaculales</taxon>
        <taxon>Candidatus Sulfomarinibacteraceae</taxon>
        <taxon>Candidatus Sulfomarinibacter</taxon>
    </lineage>
</organism>
<comment type="similarity">
    <text evidence="1">Belongs to the glycosyltransferase 2 family.</text>
</comment>
<evidence type="ECO:0000313" key="5">
    <source>
        <dbReference type="EMBL" id="MBD3869949.1"/>
    </source>
</evidence>
<proteinExistence type="inferred from homology"/>
<feature type="domain" description="Glycosyltransferase 2-like" evidence="4">
    <location>
        <begin position="44"/>
        <end position="115"/>
    </location>
</feature>
<keyword evidence="3" id="KW-0808">Transferase</keyword>
<name>A0A8J6Y5J1_9BACT</name>
<dbReference type="EMBL" id="JACXWA010000014">
    <property type="protein sequence ID" value="MBD3869949.1"/>
    <property type="molecule type" value="Genomic_DNA"/>
</dbReference>
<dbReference type="PANTHER" id="PTHR43179">
    <property type="entry name" value="RHAMNOSYLTRANSFERASE WBBL"/>
    <property type="match status" value="1"/>
</dbReference>
<accession>A0A8J6Y5J1</accession>
<reference evidence="5 6" key="1">
    <citation type="submission" date="2020-08" db="EMBL/GenBank/DDBJ databases">
        <title>Acidobacteriota in marine sediments use diverse sulfur dissimilation pathways.</title>
        <authorList>
            <person name="Wasmund K."/>
        </authorList>
    </citation>
    <scope>NUCLEOTIDE SEQUENCE [LARGE SCALE GENOMIC DNA]</scope>
    <source>
        <strain evidence="5">MAG AM3-A</strain>
    </source>
</reference>
<evidence type="ECO:0000256" key="3">
    <source>
        <dbReference type="ARBA" id="ARBA00022679"/>
    </source>
</evidence>
<gene>
    <name evidence="5" type="ORF">IFJ97_01150</name>
</gene>
<comment type="caution">
    <text evidence="5">The sequence shown here is derived from an EMBL/GenBank/DDBJ whole genome shotgun (WGS) entry which is preliminary data.</text>
</comment>